<gene>
    <name evidence="3" type="ORF">Acr_05g0009670</name>
</gene>
<dbReference type="EMBL" id="BJWL01000005">
    <property type="protein sequence ID" value="GFY87328.1"/>
    <property type="molecule type" value="Genomic_DNA"/>
</dbReference>
<evidence type="ECO:0000259" key="2">
    <source>
        <dbReference type="Pfam" id="PF24347"/>
    </source>
</evidence>
<protein>
    <recommendedName>
        <fullName evidence="2">FIGL1 N-terminal domain-containing protein</fullName>
    </recommendedName>
</protein>
<evidence type="ECO:0000313" key="3">
    <source>
        <dbReference type="EMBL" id="GFY87328.1"/>
    </source>
</evidence>
<feature type="region of interest" description="Disordered" evidence="1">
    <location>
        <begin position="553"/>
        <end position="589"/>
    </location>
</feature>
<feature type="compositionally biased region" description="Basic and acidic residues" evidence="1">
    <location>
        <begin position="141"/>
        <end position="160"/>
    </location>
</feature>
<keyword evidence="4" id="KW-1185">Reference proteome</keyword>
<organism evidence="3 4">
    <name type="scientific">Actinidia rufa</name>
    <dbReference type="NCBI Taxonomy" id="165716"/>
    <lineage>
        <taxon>Eukaryota</taxon>
        <taxon>Viridiplantae</taxon>
        <taxon>Streptophyta</taxon>
        <taxon>Embryophyta</taxon>
        <taxon>Tracheophyta</taxon>
        <taxon>Spermatophyta</taxon>
        <taxon>Magnoliopsida</taxon>
        <taxon>eudicotyledons</taxon>
        <taxon>Gunneridae</taxon>
        <taxon>Pentapetalae</taxon>
        <taxon>asterids</taxon>
        <taxon>Ericales</taxon>
        <taxon>Actinidiaceae</taxon>
        <taxon>Actinidia</taxon>
    </lineage>
</organism>
<feature type="region of interest" description="Disordered" evidence="1">
    <location>
        <begin position="672"/>
        <end position="717"/>
    </location>
</feature>
<comment type="caution">
    <text evidence="3">The sequence shown here is derived from an EMBL/GenBank/DDBJ whole genome shotgun (WGS) entry which is preliminary data.</text>
</comment>
<name>A0A7J0ELJ5_9ERIC</name>
<proteinExistence type="predicted"/>
<evidence type="ECO:0000256" key="1">
    <source>
        <dbReference type="SAM" id="MobiDB-lite"/>
    </source>
</evidence>
<reference evidence="3 4" key="1">
    <citation type="submission" date="2019-07" db="EMBL/GenBank/DDBJ databases">
        <title>De Novo Assembly of kiwifruit Actinidia rufa.</title>
        <authorList>
            <person name="Sugita-Konishi S."/>
            <person name="Sato K."/>
            <person name="Mori E."/>
            <person name="Abe Y."/>
            <person name="Kisaki G."/>
            <person name="Hamano K."/>
            <person name="Suezawa K."/>
            <person name="Otani M."/>
            <person name="Fukuda T."/>
            <person name="Manabe T."/>
            <person name="Gomi K."/>
            <person name="Tabuchi M."/>
            <person name="Akimitsu K."/>
            <person name="Kataoka I."/>
        </authorList>
    </citation>
    <scope>NUCLEOTIDE SEQUENCE [LARGE SCALE GENOMIC DNA]</scope>
    <source>
        <strain evidence="4">cv. Fuchu</strain>
    </source>
</reference>
<sequence length="717" mass="80078">MVVSEEVRSTLPIVFFFDYQSTLFAQDLMKKTPPPRKVRNSSGETITTVVFETGKNGGRIGTVLEKRGRYELKRLHSLLFGADLAFHKGDFASALFLGLPLVSFLDSHSKTNIDDAFIWPIRREALSKINSARGSLISESNRAHEDHHSSQGDQLDRPDKLGYKTSKVMTQAKLATMYGNSPPCKSFLNFRRIGSEDCTIMEKAHSYHSLPKAQGISTFSKVEDEERAHGNSFGTKRTYMEISSPRNENMKSPTSNEEANTMFLPMDLGEAAQSPSGVEIRPRERPFYRWRRESRVRRLRRDSRTAKYGRRSQRYQRFLRTTRLYCLLVWARWLSMRPFFMPAYDSQSILSSGGPCNFITLSRSARPQHVAKYCLRSGARLGMVILQGEAGQDHNQEVYLGKGVPRVSRSWGTPGKRCNKLPILTDLEGRRLKRVFRKLEGMVSSSEDNTKDKFVEEAVVVAATRVSPITPGMNASEVNIPKMTGGNRSVRAQARDLSQRVGQTYGFPLSLDRMRINLKKLAQKVEESKGVSSSTKSTPAAKGVVIREKCPRDEVPDISPNETGSKGKKAMPLSKAKKKSKSTVTLSAEASGKVTRPMALGKGTLANLASGSARVFPSCTKQGNGGRSDSSSRSGRLAFQKLASELEEQLAEVQVREQQAVEKLKKGFDFLQETNCPPPSRPWLDLEGMGIDHDLLEEAKEEEEENKEKGDTSPFSP</sequence>
<accession>A0A7J0ELJ5</accession>
<feature type="region of interest" description="Disordered" evidence="1">
    <location>
        <begin position="138"/>
        <end position="160"/>
    </location>
</feature>
<dbReference type="Proteomes" id="UP000585474">
    <property type="component" value="Unassembled WGS sequence"/>
</dbReference>
<feature type="domain" description="FIGL1 N-terminal" evidence="2">
    <location>
        <begin position="66"/>
        <end position="134"/>
    </location>
</feature>
<dbReference type="AlphaFoldDB" id="A0A7J0ELJ5"/>
<evidence type="ECO:0000313" key="4">
    <source>
        <dbReference type="Proteomes" id="UP000585474"/>
    </source>
</evidence>
<dbReference type="InterPro" id="IPR056224">
    <property type="entry name" value="FIGL1_N"/>
</dbReference>
<dbReference type="Pfam" id="PF24347">
    <property type="entry name" value="FIGL1_N"/>
    <property type="match status" value="1"/>
</dbReference>